<accession>A0A727BFW4</accession>
<reference evidence="1" key="1">
    <citation type="journal article" date="2018" name="Genome Biol.">
        <title>SKESA: strategic k-mer extension for scrupulous assemblies.</title>
        <authorList>
            <person name="Souvorov A."/>
            <person name="Agarwala R."/>
            <person name="Lipman D.J."/>
        </authorList>
    </citation>
    <scope>NUCLEOTIDE SEQUENCE</scope>
    <source>
        <strain evidence="1">BCW_2640</strain>
    </source>
</reference>
<gene>
    <name evidence="1" type="ORF">G3V02_003431</name>
</gene>
<dbReference type="AlphaFoldDB" id="A0A727BFW4"/>
<organism evidence="1">
    <name type="scientific">Salmonella enterica subsp. enterica serovar Ank</name>
    <dbReference type="NCBI Taxonomy" id="1173578"/>
    <lineage>
        <taxon>Bacteria</taxon>
        <taxon>Pseudomonadati</taxon>
        <taxon>Pseudomonadota</taxon>
        <taxon>Gammaproteobacteria</taxon>
        <taxon>Enterobacterales</taxon>
        <taxon>Enterobacteriaceae</taxon>
        <taxon>Salmonella</taxon>
    </lineage>
</organism>
<name>A0A727BFW4_SALET</name>
<proteinExistence type="predicted"/>
<comment type="caution">
    <text evidence="1">The sequence shown here is derived from an EMBL/GenBank/DDBJ whole genome shotgun (WGS) entry which is preliminary data.</text>
</comment>
<sequence length="152" mass="18114">MDKIKSSTKKVLGGICVFLILIFVKLVSSEFGKEYANDYTNKFLYPENEQVNKYINDEFRKHKFPIVVGENIKWIAASAQGMYINYYYIVNDFDEGLFDAEDFQREFRKNFKKQSKFCDLLKNYKYTARYNNRLQSNNKALMTIDMTYKDCQ</sequence>
<dbReference type="EMBL" id="DAARBX010000017">
    <property type="protein sequence ID" value="HAE1794683.1"/>
    <property type="molecule type" value="Genomic_DNA"/>
</dbReference>
<reference evidence="1" key="2">
    <citation type="submission" date="2018-07" db="EMBL/GenBank/DDBJ databases">
        <authorList>
            <consortium name="NCBI Pathogen Detection Project"/>
        </authorList>
    </citation>
    <scope>NUCLEOTIDE SEQUENCE</scope>
    <source>
        <strain evidence="1">BCW_2640</strain>
    </source>
</reference>
<protein>
    <submittedName>
        <fullName evidence="1">Uncharacterized protein</fullName>
    </submittedName>
</protein>
<evidence type="ECO:0000313" key="1">
    <source>
        <dbReference type="EMBL" id="HAE1794683.1"/>
    </source>
</evidence>